<dbReference type="InterPro" id="IPR013762">
    <property type="entry name" value="Integrase-like_cat_sf"/>
</dbReference>
<organism evidence="3 4">
    <name type="scientific">Methanolobus halotolerans</name>
    <dbReference type="NCBI Taxonomy" id="2052935"/>
    <lineage>
        <taxon>Archaea</taxon>
        <taxon>Methanobacteriati</taxon>
        <taxon>Methanobacteriota</taxon>
        <taxon>Stenosarchaea group</taxon>
        <taxon>Methanomicrobia</taxon>
        <taxon>Methanosarcinales</taxon>
        <taxon>Methanosarcinaceae</taxon>
        <taxon>Methanolobus</taxon>
    </lineage>
</organism>
<dbReference type="PROSITE" id="PS51898">
    <property type="entry name" value="TYR_RECOMBINASE"/>
    <property type="match status" value="1"/>
</dbReference>
<dbReference type="GO" id="GO:0015074">
    <property type="term" value="P:DNA integration"/>
    <property type="evidence" value="ECO:0007669"/>
    <property type="project" value="InterPro"/>
</dbReference>
<dbReference type="Gene3D" id="1.10.443.10">
    <property type="entry name" value="Intergrase catalytic core"/>
    <property type="match status" value="1"/>
</dbReference>
<dbReference type="GO" id="GO:0003677">
    <property type="term" value="F:DNA binding"/>
    <property type="evidence" value="ECO:0007669"/>
    <property type="project" value="InterPro"/>
</dbReference>
<dbReference type="CDD" id="cd00397">
    <property type="entry name" value="DNA_BRE_C"/>
    <property type="match status" value="1"/>
</dbReference>
<sequence length="218" mass="25770">MNYMVPYEKNALLLKEETDYLTLYEFRQLLDALETRYTNLQRKSIRNLFIKERNKLLLEMMWITAGRISDVLSIRAEDIDFNARTIKFYVQKRKKWHRLSIDSDIALRISNYIRIYRVTGFIFKGFGQDKNKVITRQYVHQMLQELAEIAGIRPIHAHLFRHGLATFLLSKGVPLEVISYRLAHSSTKVTADYYARITPDIERDLLKSYVPNLLGHEV</sequence>
<dbReference type="PANTHER" id="PTHR30349:SF64">
    <property type="entry name" value="PROPHAGE INTEGRASE INTD-RELATED"/>
    <property type="match status" value="1"/>
</dbReference>
<gene>
    <name evidence="3" type="ORF">CUN85_06255</name>
</gene>
<dbReference type="Proteomes" id="UP000297295">
    <property type="component" value="Unassembled WGS sequence"/>
</dbReference>
<evidence type="ECO:0000313" key="4">
    <source>
        <dbReference type="Proteomes" id="UP000297295"/>
    </source>
</evidence>
<evidence type="ECO:0000313" key="3">
    <source>
        <dbReference type="EMBL" id="TGC09428.1"/>
    </source>
</evidence>
<reference evidence="3 4" key="1">
    <citation type="submission" date="2017-11" db="EMBL/GenBank/DDBJ databases">
        <title>Isolation and Characterization of Methanogenic Archaea from Saline Meromictic Lake at Siberia.</title>
        <authorList>
            <person name="Shen Y."/>
            <person name="Huang H.-H."/>
            <person name="Lai M.-C."/>
            <person name="Chen S.-C."/>
        </authorList>
    </citation>
    <scope>NUCLEOTIDE SEQUENCE [LARGE SCALE GENOMIC DNA]</scope>
    <source>
        <strain evidence="3 4">SY-01</strain>
    </source>
</reference>
<dbReference type="Pfam" id="PF00589">
    <property type="entry name" value="Phage_integrase"/>
    <property type="match status" value="1"/>
</dbReference>
<dbReference type="GO" id="GO:0006310">
    <property type="term" value="P:DNA recombination"/>
    <property type="evidence" value="ECO:0007669"/>
    <property type="project" value="UniProtKB-KW"/>
</dbReference>
<accession>A0A4E0PVP7</accession>
<dbReference type="PANTHER" id="PTHR30349">
    <property type="entry name" value="PHAGE INTEGRASE-RELATED"/>
    <property type="match status" value="1"/>
</dbReference>
<dbReference type="EMBL" id="PGGK01000005">
    <property type="protein sequence ID" value="TGC09428.1"/>
    <property type="molecule type" value="Genomic_DNA"/>
</dbReference>
<dbReference type="SUPFAM" id="SSF56349">
    <property type="entry name" value="DNA breaking-rejoining enzymes"/>
    <property type="match status" value="1"/>
</dbReference>
<evidence type="ECO:0000256" key="1">
    <source>
        <dbReference type="ARBA" id="ARBA00023172"/>
    </source>
</evidence>
<feature type="domain" description="Tyr recombinase" evidence="2">
    <location>
        <begin position="16"/>
        <end position="207"/>
    </location>
</feature>
<name>A0A4E0PVP7_9EURY</name>
<comment type="caution">
    <text evidence="3">The sequence shown here is derived from an EMBL/GenBank/DDBJ whole genome shotgun (WGS) entry which is preliminary data.</text>
</comment>
<dbReference type="AlphaFoldDB" id="A0A4E0PVP7"/>
<proteinExistence type="predicted"/>
<dbReference type="InterPro" id="IPR011010">
    <property type="entry name" value="DNA_brk_join_enz"/>
</dbReference>
<evidence type="ECO:0000259" key="2">
    <source>
        <dbReference type="PROSITE" id="PS51898"/>
    </source>
</evidence>
<dbReference type="InterPro" id="IPR002104">
    <property type="entry name" value="Integrase_catalytic"/>
</dbReference>
<dbReference type="InterPro" id="IPR050090">
    <property type="entry name" value="Tyrosine_recombinase_XerCD"/>
</dbReference>
<protein>
    <recommendedName>
        <fullName evidence="2">Tyr recombinase domain-containing protein</fullName>
    </recommendedName>
</protein>
<keyword evidence="1" id="KW-0233">DNA recombination</keyword>
<keyword evidence="4" id="KW-1185">Reference proteome</keyword>